<gene>
    <name evidence="2" type="ORF">SAMN04487911_10557</name>
</gene>
<dbReference type="OrthoDB" id="1421312at2"/>
<name>A0A1M6DL13_9FLAO</name>
<keyword evidence="3" id="KW-1185">Reference proteome</keyword>
<accession>A0A1M6DL13</accession>
<dbReference type="STRING" id="558155.SAMN04487911_10557"/>
<protein>
    <submittedName>
        <fullName evidence="2">Putative MetA-pathway of phenol degradation</fullName>
    </submittedName>
</protein>
<dbReference type="Pfam" id="PF13557">
    <property type="entry name" value="Phenol_MetA_deg"/>
    <property type="match status" value="1"/>
</dbReference>
<dbReference type="RefSeq" id="WP_072763490.1">
    <property type="nucleotide sequence ID" value="NZ_FQYX01000005.1"/>
</dbReference>
<dbReference type="InterPro" id="IPR025737">
    <property type="entry name" value="FApF"/>
</dbReference>
<evidence type="ECO:0000313" key="2">
    <source>
        <dbReference type="EMBL" id="SHI74037.1"/>
    </source>
</evidence>
<feature type="region of interest" description="Disordered" evidence="1">
    <location>
        <begin position="298"/>
        <end position="336"/>
    </location>
</feature>
<proteinExistence type="predicted"/>
<reference evidence="2 3" key="1">
    <citation type="submission" date="2016-11" db="EMBL/GenBank/DDBJ databases">
        <authorList>
            <person name="Jaros S."/>
            <person name="Januszkiewicz K."/>
            <person name="Wedrychowicz H."/>
        </authorList>
    </citation>
    <scope>NUCLEOTIDE SEQUENCE [LARGE SCALE GENOMIC DNA]</scope>
    <source>
        <strain evidence="2 3">CGMCC 1.8863</strain>
    </source>
</reference>
<organism evidence="2 3">
    <name type="scientific">Arenibacter nanhaiticus</name>
    <dbReference type="NCBI Taxonomy" id="558155"/>
    <lineage>
        <taxon>Bacteria</taxon>
        <taxon>Pseudomonadati</taxon>
        <taxon>Bacteroidota</taxon>
        <taxon>Flavobacteriia</taxon>
        <taxon>Flavobacteriales</taxon>
        <taxon>Flavobacteriaceae</taxon>
        <taxon>Arenibacter</taxon>
    </lineage>
</organism>
<dbReference type="EMBL" id="FQYX01000005">
    <property type="protein sequence ID" value="SHI74037.1"/>
    <property type="molecule type" value="Genomic_DNA"/>
</dbReference>
<evidence type="ECO:0000256" key="1">
    <source>
        <dbReference type="SAM" id="MobiDB-lite"/>
    </source>
</evidence>
<sequence length="336" mass="38541">MAYLAKIKYFKRIVLLGFIFSYTLSFSQYTDVINSNRPGESVSAYAVGRNVLQAEAGLSFEQQDHSRLLTESDIFGVDLSLRYGLLWERLEINYEGIFNNQDKLDLNSGITNENKDFYRNRLGLKYLLYAPFKNEERNKPDIYSWKANNKFKLKNLLPAISIYAGANFVFGDNPYYKNAPIASPRVMIATQSRITPRFVLISNIAYDKIGTDFEEWNYSVSLSHSFRDPNWSVFIENQGIKGELYSDILFRSGVAHLITNNLQADINFGASFKSTPSRIFGALGMSYRLDMHQYKETPISDAEGGPIKKNSMKKKGKKQQQNYKKNTKKNKGEINF</sequence>
<evidence type="ECO:0000313" key="3">
    <source>
        <dbReference type="Proteomes" id="UP000184231"/>
    </source>
</evidence>
<dbReference type="Proteomes" id="UP000184231">
    <property type="component" value="Unassembled WGS sequence"/>
</dbReference>
<dbReference type="AlphaFoldDB" id="A0A1M6DL13"/>